<protein>
    <submittedName>
        <fullName evidence="1">Uncharacterized protein</fullName>
    </submittedName>
</protein>
<sequence length="137" mass="15494">MSKETKRTCLYMGMGVLLYEIILSLVSIPFAKLMKYSIYSMELGILVGTILVIGMVIDMGISTEDSLYGGSPSFAQRKIMIHSLLRKVALFIVVAIFWNSRYINALAIVISVFGLKSGAYMYPLFKKIFEKERKEET</sequence>
<keyword evidence="2" id="KW-1185">Reference proteome</keyword>
<dbReference type="KEGG" id="lua:D4A81_01355"/>
<proteinExistence type="predicted"/>
<dbReference type="RefSeq" id="WP_111523863.1">
    <property type="nucleotide sequence ID" value="NZ_CP032364.1"/>
</dbReference>
<accession>A0A385PX61</accession>
<name>A0A385PX61_9FIRM</name>
<dbReference type="EMBL" id="CP032364">
    <property type="protein sequence ID" value="AYA98690.1"/>
    <property type="molecule type" value="Genomic_DNA"/>
</dbReference>
<dbReference type="OrthoDB" id="1957216at2"/>
<dbReference type="Proteomes" id="UP000265562">
    <property type="component" value="Chromosome"/>
</dbReference>
<evidence type="ECO:0000313" key="1">
    <source>
        <dbReference type="EMBL" id="AYA98690.1"/>
    </source>
</evidence>
<reference evidence="1 2" key="1">
    <citation type="submission" date="2018-09" db="EMBL/GenBank/DDBJ databases">
        <title>Genome sequencing of Lachnoanaerobaculum umeaense DSM 23576.</title>
        <authorList>
            <person name="Kook J.-K."/>
            <person name="Park S.-N."/>
            <person name="Lim Y.K."/>
        </authorList>
    </citation>
    <scope>NUCLEOTIDE SEQUENCE [LARGE SCALE GENOMIC DNA]</scope>
    <source>
        <strain evidence="2">DSM 23576 \ CCUG 58757</strain>
    </source>
</reference>
<organism evidence="1 2">
    <name type="scientific">Lachnoanaerobaculum umeaense</name>
    <dbReference type="NCBI Taxonomy" id="617123"/>
    <lineage>
        <taxon>Bacteria</taxon>
        <taxon>Bacillati</taxon>
        <taxon>Bacillota</taxon>
        <taxon>Clostridia</taxon>
        <taxon>Lachnospirales</taxon>
        <taxon>Lachnospiraceae</taxon>
        <taxon>Lachnoanaerobaculum</taxon>
    </lineage>
</organism>
<dbReference type="AlphaFoldDB" id="A0A385PX61"/>
<gene>
    <name evidence="1" type="ORF">D4A81_01355</name>
</gene>
<evidence type="ECO:0000313" key="2">
    <source>
        <dbReference type="Proteomes" id="UP000265562"/>
    </source>
</evidence>